<evidence type="ECO:0000256" key="1">
    <source>
        <dbReference type="SAM" id="Phobius"/>
    </source>
</evidence>
<proteinExistence type="predicted"/>
<dbReference type="Proteomes" id="UP000030481">
    <property type="component" value="Unassembled WGS sequence"/>
</dbReference>
<keyword evidence="1" id="KW-0812">Transmembrane</keyword>
<feature type="transmembrane region" description="Helical" evidence="1">
    <location>
        <begin position="20"/>
        <end position="39"/>
    </location>
</feature>
<organism evidence="2 3">
    <name type="scientific">Prochlorococcus marinus str. MIT 9401</name>
    <dbReference type="NCBI Taxonomy" id="167551"/>
    <lineage>
        <taxon>Bacteria</taxon>
        <taxon>Bacillati</taxon>
        <taxon>Cyanobacteriota</taxon>
        <taxon>Cyanophyceae</taxon>
        <taxon>Synechococcales</taxon>
        <taxon>Prochlorococcaceae</taxon>
        <taxon>Prochlorococcus</taxon>
    </lineage>
</organism>
<reference evidence="3" key="1">
    <citation type="journal article" date="2014" name="Sci. Data">
        <title>Genomes of diverse isolates of the marine cyanobacterium Prochlorococcus.</title>
        <authorList>
            <person name="Biller S."/>
            <person name="Berube P."/>
            <person name="Thompson J."/>
            <person name="Kelly L."/>
            <person name="Roggensack S."/>
            <person name="Awad L."/>
            <person name="Roache-Johnson K."/>
            <person name="Ding H."/>
            <person name="Giovannoni S.J."/>
            <person name="Moore L.R."/>
            <person name="Chisholm S.W."/>
        </authorList>
    </citation>
    <scope>NUCLEOTIDE SEQUENCE [LARGE SCALE GENOMIC DNA]</scope>
</reference>
<keyword evidence="1" id="KW-1133">Transmembrane helix</keyword>
<accession>A0A0A2B1J7</accession>
<comment type="caution">
    <text evidence="2">The sequence shown here is derived from an EMBL/GenBank/DDBJ whole genome shotgun (WGS) entry which is preliminary data.</text>
</comment>
<evidence type="ECO:0000313" key="3">
    <source>
        <dbReference type="Proteomes" id="UP000030481"/>
    </source>
</evidence>
<name>A0A0A2B1J7_PROMR</name>
<evidence type="ECO:0000313" key="2">
    <source>
        <dbReference type="EMBL" id="KGG07736.1"/>
    </source>
</evidence>
<dbReference type="EMBL" id="JNAR01000013">
    <property type="protein sequence ID" value="KGG07736.1"/>
    <property type="molecule type" value="Genomic_DNA"/>
</dbReference>
<sequence>MKYQKENKTFFRERIHSLNIFLFLGFNLSLISILGFIWLNSAIEKVV</sequence>
<dbReference type="AlphaFoldDB" id="A0A0A2B1J7"/>
<protein>
    <submittedName>
        <fullName evidence="2">Uncharacterized protein</fullName>
    </submittedName>
</protein>
<gene>
    <name evidence="2" type="ORF">EV01_1012</name>
</gene>
<keyword evidence="1" id="KW-0472">Membrane</keyword>